<protein>
    <submittedName>
        <fullName evidence="3">Uncharacterized protein LOC100904158</fullName>
    </submittedName>
</protein>
<sequence length="137" mass="15252">MAPSILTAVHLITGLALCSYGFPVLDQPIYEAIGLPKVDIYYQGGVTSHFDKQLAPLPFVIGAKNNFKKSADDFRTMISNEIPTGSEDSRSAAKYGVSFVKSREGWTAPEMDSKADFRQTPRAFENWMFSDEDFQES</sequence>
<keyword evidence="1" id="KW-0732">Signal</keyword>
<dbReference type="KEGG" id="goe:100904158"/>
<gene>
    <name evidence="3" type="primary">LOC100904158</name>
</gene>
<feature type="chain" id="PRO_5042472898" evidence="1">
    <location>
        <begin position="22"/>
        <end position="137"/>
    </location>
</feature>
<organism evidence="2 3">
    <name type="scientific">Galendromus occidentalis</name>
    <name type="common">western predatory mite</name>
    <dbReference type="NCBI Taxonomy" id="34638"/>
    <lineage>
        <taxon>Eukaryota</taxon>
        <taxon>Metazoa</taxon>
        <taxon>Ecdysozoa</taxon>
        <taxon>Arthropoda</taxon>
        <taxon>Chelicerata</taxon>
        <taxon>Arachnida</taxon>
        <taxon>Acari</taxon>
        <taxon>Parasitiformes</taxon>
        <taxon>Mesostigmata</taxon>
        <taxon>Gamasina</taxon>
        <taxon>Phytoseioidea</taxon>
        <taxon>Phytoseiidae</taxon>
        <taxon>Typhlodrominae</taxon>
        <taxon>Galendromus</taxon>
    </lineage>
</organism>
<evidence type="ECO:0000313" key="2">
    <source>
        <dbReference type="Proteomes" id="UP000694867"/>
    </source>
</evidence>
<dbReference type="GeneID" id="100904158"/>
<keyword evidence="2" id="KW-1185">Reference proteome</keyword>
<reference evidence="3" key="1">
    <citation type="submission" date="2025-08" db="UniProtKB">
        <authorList>
            <consortium name="RefSeq"/>
        </authorList>
    </citation>
    <scope>IDENTIFICATION</scope>
</reference>
<accession>A0AAJ6QMP4</accession>
<feature type="signal peptide" evidence="1">
    <location>
        <begin position="1"/>
        <end position="21"/>
    </location>
</feature>
<name>A0AAJ6QMP4_9ACAR</name>
<dbReference type="RefSeq" id="XP_003737744.1">
    <property type="nucleotide sequence ID" value="XM_003737696.1"/>
</dbReference>
<evidence type="ECO:0000256" key="1">
    <source>
        <dbReference type="SAM" id="SignalP"/>
    </source>
</evidence>
<proteinExistence type="predicted"/>
<dbReference type="Proteomes" id="UP000694867">
    <property type="component" value="Unplaced"/>
</dbReference>
<evidence type="ECO:0000313" key="3">
    <source>
        <dbReference type="RefSeq" id="XP_003737744.1"/>
    </source>
</evidence>
<dbReference type="AlphaFoldDB" id="A0AAJ6QMP4"/>